<evidence type="ECO:0000256" key="1">
    <source>
        <dbReference type="SAM" id="Phobius"/>
    </source>
</evidence>
<organism evidence="2">
    <name type="scientific">Anguillid herpesvirus 1</name>
    <dbReference type="NCBI Taxonomy" id="150286"/>
    <lineage>
        <taxon>Viruses</taxon>
        <taxon>Duplodnaviria</taxon>
        <taxon>Heunggongvirae</taxon>
        <taxon>Peploviricota</taxon>
        <taxon>Herviviricetes</taxon>
        <taxon>Herpesvirales</taxon>
        <taxon>Alloherpesviridae</taxon>
        <taxon>Cyvirus</taxon>
        <taxon>Cyvirus anguillidallo1</taxon>
    </lineage>
</organism>
<proteinExistence type="predicted"/>
<accession>A0A8E5AKT4</accession>
<reference evidence="2" key="2">
    <citation type="submission" date="2021-02" db="EMBL/GenBank/DDBJ databases">
        <authorList>
            <person name="Vanderplasschen A.F.C."/>
            <person name="Davison A.J."/>
        </authorList>
    </citation>
    <scope>NUCLEOTIDE SEQUENCE</scope>
    <source>
        <strain evidence="2">DK-205223-2</strain>
    </source>
</reference>
<keyword evidence="1" id="KW-1133">Transmembrane helix</keyword>
<keyword evidence="1" id="KW-0472">Membrane</keyword>
<keyword evidence="1" id="KW-0812">Transmembrane</keyword>
<sequence>MAVLVLVSVLSILGTVYGQLSPTNPDCPIASPDLLPVYSQPASCNTSDDMILYDKSMTGRNVWISRRTQFGLGSNTPWSKISMKTYTCLTNTSSVTSPTPAVFSTIQWTYQYIYGTDRTQCKPGMTGQWLNFPAPGATRDYFVCMKGVLTTTSPPLFWDYGNSRGRGYVLPMVPDNNAYTVTFYVSTSTVNSNGDQWTVLSPASTTGIPIQNFFPGCFPKDICTRYNGELIRTQVHITGLRTTDAVVFDCSYAYAATAPQHTVLSPMQFTSYTQKKNMAIDYSLALMPQGIAYDWTASRRWSGQSAHMYPIYAGKAAGNFMITGKAYIGHMIQYMLYAQTAVCHPYTTVLGRYCPVSQPCCLTKGLEAWFVDNGMAGLVVAELALRDGNFATSVDKDMADLKAFVIKQRELLFDNVTAGHYHSVSVNGTPFLSSDVINIESVGNLMDGLTESRTPTEIMSQKYANITAWYGYITAAGYLRYDENGAFMADSHLAESTSYTPYAVATLVGVYGYLNRTQPSLVTSSHAYQLYKLARSVCPAEFNRNGAWGAPCDLVQMGQCISCEQAPVEVAYQLQGYSESYRAGYMLKLPFGYISPTARGGPPPDLPAGYFGINMPKRPVGLCVFSKSTVLNVYGGVRCLAIDNISQGSVAIPKDLVSVISADFTATGYMVISSIALSCNDTCSSVTSYLAGGVSATLIPYNCSGYCEPMRSFDGTPISAGISIKPIGLPENTQGGYSISVFGAANAGNNQSYSPMFGAFLIKGEPGDTFPAHRNRRSLTTVIDSAPWAGVDFVVYSPTYPVCAAPLPSTVTPPAPAFKPAVVKHKNVLYKAEPDMYLVDDLKVVKLTLNVSQQCTLNTTAKALDCVALACGNDTICARFLAPYCVSTQPLVRQLLEEQSKLSLRYEHYVSTYQRLAESVSVTYTGTDSTVASTTRTKRAIGVLAGIFISTAISLVVSAIGFGLLGDAVVKLQTALDITNAKIDALITAVQNDLNAINNRLDLISNQLASFSQSVVSQFQLINQNLQQLNQQTIKQAFAVQFVDSFTNMLIASIGSVRDTNTFFNGAASNLVACVKSLQEGNLGPACVDPEMLSDTLGAVFPLAKTNPILAGRLPLVSNFGFTPDGIEVWLMLPLGEPNLIYSEVPKPIAGNKEIATTSNRWLKVDPRNGQQTTACVKCAHVYCFTNTSYDCDAGEIFSAAPSGGNMSGLQVPYNQYIPLGTLYDPDTKTTNLAYLQADHTTNQLVFTWATGAQLGNISVPFLPQPVLTTVAPVIQTNRPTEAPLNLTMLVQTIEKLDPLALSNLTAIMEDYNNQLAKISKVTNPFASFGNIFGFLSGLSNMGVLAITAAVAVGVSLILSGMVSYVISRFVLGGMGMRGGGGGGGRAYPDTKYTPLSQLSW</sequence>
<dbReference type="InterPro" id="IPR031412">
    <property type="entry name" value="S_torovirinae"/>
</dbReference>
<feature type="transmembrane region" description="Helical" evidence="1">
    <location>
        <begin position="1345"/>
        <end position="1368"/>
    </location>
</feature>
<dbReference type="Pfam" id="PF17072">
    <property type="entry name" value="Spike_torovirin"/>
    <property type="match status" value="1"/>
</dbReference>
<name>A0A8E5AKT4_9VIRU</name>
<evidence type="ECO:0000313" key="2">
    <source>
        <dbReference type="EMBL" id="QRM16753.1"/>
    </source>
</evidence>
<gene>
    <name evidence="2" type="primary">ORF67</name>
</gene>
<reference evidence="2" key="1">
    <citation type="journal article" date="2021" name="Microorganisms">
        <title>Genomes of Anguillid Herpesvirus 1 Strains Reveal Evolutionary Disparities and Low Genetic Diversity in the Genus Cyprinivirus.</title>
        <authorList>
            <person name="Donohoe O."/>
            <person name="Zhang H."/>
            <person name="Delrez N."/>
            <person name="Gao Y."/>
            <person name="Suarez N.M."/>
            <person name="Davison A.J."/>
            <person name="Vanderplasschen A."/>
        </authorList>
    </citation>
    <scope>NUCLEOTIDE SEQUENCE</scope>
    <source>
        <strain evidence="2">DK-205223-2</strain>
    </source>
</reference>
<protein>
    <submittedName>
        <fullName evidence="2">Membrane protein ORF67</fullName>
    </submittedName>
</protein>
<dbReference type="EMBL" id="MW580852">
    <property type="protein sequence ID" value="QRM16753.1"/>
    <property type="molecule type" value="Genomic_DNA"/>
</dbReference>